<dbReference type="PANTHER" id="PTHR33121:SF81">
    <property type="entry name" value="CYCLIC DI-GMP PHOSPHODIESTERASE PDEB-RELATED"/>
    <property type="match status" value="1"/>
</dbReference>
<dbReference type="InterPro" id="IPR001633">
    <property type="entry name" value="EAL_dom"/>
</dbReference>
<evidence type="ECO:0000256" key="9">
    <source>
        <dbReference type="ARBA" id="ARBA00034290"/>
    </source>
</evidence>
<dbReference type="EMBL" id="JBFTEG010000030">
    <property type="protein sequence ID" value="MEX6504544.1"/>
    <property type="molecule type" value="Genomic_DNA"/>
</dbReference>
<dbReference type="CDD" id="cd01948">
    <property type="entry name" value="EAL"/>
    <property type="match status" value="1"/>
</dbReference>
<evidence type="ECO:0000259" key="11">
    <source>
        <dbReference type="PROSITE" id="PS50883"/>
    </source>
</evidence>
<evidence type="ECO:0000256" key="2">
    <source>
        <dbReference type="ARBA" id="ARBA00012282"/>
    </source>
</evidence>
<keyword evidence="8 10" id="KW-0472">Membrane</keyword>
<dbReference type="InterPro" id="IPR050706">
    <property type="entry name" value="Cyclic-di-GMP_PDE-like"/>
</dbReference>
<dbReference type="InterPro" id="IPR024744">
    <property type="entry name" value="CSS-motif_dom"/>
</dbReference>
<dbReference type="PANTHER" id="PTHR33121">
    <property type="entry name" value="CYCLIC DI-GMP PHOSPHODIESTERASE PDEF"/>
    <property type="match status" value="1"/>
</dbReference>
<organism evidence="12 13">
    <name type="scientific">Pseudomonas zhanjiangensis</name>
    <dbReference type="NCBI Taxonomy" id="3239015"/>
    <lineage>
        <taxon>Bacteria</taxon>
        <taxon>Pseudomonadati</taxon>
        <taxon>Pseudomonadota</taxon>
        <taxon>Gammaproteobacteria</taxon>
        <taxon>Pseudomonadales</taxon>
        <taxon>Pseudomonadaceae</taxon>
        <taxon>Pseudomonas</taxon>
    </lineage>
</organism>
<keyword evidence="4" id="KW-0973">c-di-GMP</keyword>
<keyword evidence="7 10" id="KW-1133">Transmembrane helix</keyword>
<evidence type="ECO:0000256" key="3">
    <source>
        <dbReference type="ARBA" id="ARBA00022475"/>
    </source>
</evidence>
<feature type="domain" description="EAL" evidence="11">
    <location>
        <begin position="268"/>
        <end position="520"/>
    </location>
</feature>
<feature type="transmembrane region" description="Helical" evidence="10">
    <location>
        <begin position="239"/>
        <end position="265"/>
    </location>
</feature>
<proteinExistence type="predicted"/>
<evidence type="ECO:0000256" key="5">
    <source>
        <dbReference type="ARBA" id="ARBA00022692"/>
    </source>
</evidence>
<evidence type="ECO:0000256" key="10">
    <source>
        <dbReference type="SAM" id="Phobius"/>
    </source>
</evidence>
<comment type="caution">
    <text evidence="12">The sequence shown here is derived from an EMBL/GenBank/DDBJ whole genome shotgun (WGS) entry which is preliminary data.</text>
</comment>
<dbReference type="EC" id="3.1.4.52" evidence="2"/>
<keyword evidence="6" id="KW-0378">Hydrolase</keyword>
<dbReference type="SUPFAM" id="SSF141868">
    <property type="entry name" value="EAL domain-like"/>
    <property type="match status" value="1"/>
</dbReference>
<reference evidence="12 13" key="1">
    <citation type="submission" date="2024-07" db="EMBL/GenBank/DDBJ databases">
        <authorList>
            <person name="Li M."/>
        </authorList>
    </citation>
    <scope>NUCLEOTIDE SEQUENCE [LARGE SCALE GENOMIC DNA]</scope>
    <source>
        <strain evidence="12 13">25A3E</strain>
    </source>
</reference>
<evidence type="ECO:0000313" key="13">
    <source>
        <dbReference type="Proteomes" id="UP001560296"/>
    </source>
</evidence>
<evidence type="ECO:0000256" key="4">
    <source>
        <dbReference type="ARBA" id="ARBA00022636"/>
    </source>
</evidence>
<dbReference type="SMART" id="SM00052">
    <property type="entry name" value="EAL"/>
    <property type="match status" value="1"/>
</dbReference>
<dbReference type="PROSITE" id="PS50883">
    <property type="entry name" value="EAL"/>
    <property type="match status" value="1"/>
</dbReference>
<evidence type="ECO:0000256" key="8">
    <source>
        <dbReference type="ARBA" id="ARBA00023136"/>
    </source>
</evidence>
<evidence type="ECO:0000313" key="12">
    <source>
        <dbReference type="EMBL" id="MEX6504544.1"/>
    </source>
</evidence>
<accession>A0ABV3YZR4</accession>
<dbReference type="Gene3D" id="3.20.20.450">
    <property type="entry name" value="EAL domain"/>
    <property type="match status" value="1"/>
</dbReference>
<gene>
    <name evidence="12" type="ORF">AB5S05_21080</name>
</gene>
<dbReference type="InterPro" id="IPR035919">
    <property type="entry name" value="EAL_sf"/>
</dbReference>
<keyword evidence="5 10" id="KW-0812">Transmembrane</keyword>
<keyword evidence="3" id="KW-1003">Cell membrane</keyword>
<comment type="subcellular location">
    <subcellularLocation>
        <location evidence="1">Cell membrane</location>
        <topology evidence="1">Multi-pass membrane protein</topology>
    </subcellularLocation>
</comment>
<dbReference type="RefSeq" id="WP_369289474.1">
    <property type="nucleotide sequence ID" value="NZ_JBFTEG010000030.1"/>
</dbReference>
<sequence length="542" mass="59032">MNKATAVTLTVVLGLVAISVPIAIAIHLAWKQAFNQEMELASSIAQDILRRNHASLDQVRAVFHELAAAQASDPCSDENRRLMAKLDLGSEHVQAIGYIKDNVLRCSSFGRHKTVVSAPAYETSYGAEIRLALEFPLLPGKKFLVVTDKATGYTAAVHPNLPIDVFAEDPDISVGLFSVPSGRLILGRGNFQQQWMGHLGDAEQAQFSDTQSLVAIQRSSRYAFAAFASVPTAKVYQGLVQAALVLVPIGVAAGVALGFAVRYLAMQQLALPAMLKVALRRHEFFLNYQPIVDLQTGKWVGAEALIRWRRPNGELVRPDLFIAVAEEAGLIQRVTQRVMTILGSEAGELFERYPDFHIAVNLSAADLESQATIEGLRCLARETAARHGNLLIEATERGLMRAEVVKEILGEIRSMGVQTAIDDFGTGYSSLSYLESFEFDYLKIDKSFVDTLGKDAATSQVVPHIIEMAKSLKLEMIAEGVETEAQAQFLRERGVQFAQGWLFAKPMSFEQLIAGLSASGASQECALQNGGMRGDAPEVARA</sequence>
<name>A0ABV3YZR4_9PSED</name>
<evidence type="ECO:0000256" key="6">
    <source>
        <dbReference type="ARBA" id="ARBA00022801"/>
    </source>
</evidence>
<dbReference type="Proteomes" id="UP001560296">
    <property type="component" value="Unassembled WGS sequence"/>
</dbReference>
<evidence type="ECO:0000256" key="1">
    <source>
        <dbReference type="ARBA" id="ARBA00004651"/>
    </source>
</evidence>
<keyword evidence="13" id="KW-1185">Reference proteome</keyword>
<dbReference type="Pfam" id="PF00563">
    <property type="entry name" value="EAL"/>
    <property type="match status" value="1"/>
</dbReference>
<protein>
    <recommendedName>
        <fullName evidence="2">cyclic-guanylate-specific phosphodiesterase</fullName>
        <ecNumber evidence="2">3.1.4.52</ecNumber>
    </recommendedName>
</protein>
<comment type="catalytic activity">
    <reaction evidence="9">
        <text>3',3'-c-di-GMP + H2O = 5'-phosphoguanylyl(3'-&gt;5')guanosine + H(+)</text>
        <dbReference type="Rhea" id="RHEA:24902"/>
        <dbReference type="ChEBI" id="CHEBI:15377"/>
        <dbReference type="ChEBI" id="CHEBI:15378"/>
        <dbReference type="ChEBI" id="CHEBI:58754"/>
        <dbReference type="ChEBI" id="CHEBI:58805"/>
        <dbReference type="EC" id="3.1.4.52"/>
    </reaction>
</comment>
<evidence type="ECO:0000256" key="7">
    <source>
        <dbReference type="ARBA" id="ARBA00022989"/>
    </source>
</evidence>
<dbReference type="Pfam" id="PF12792">
    <property type="entry name" value="CSS-motif"/>
    <property type="match status" value="1"/>
</dbReference>